<evidence type="ECO:0000259" key="1">
    <source>
        <dbReference type="Pfam" id="PF21473"/>
    </source>
</evidence>
<gene>
    <name evidence="2" type="ORF">EDS130_LOCUS44869</name>
</gene>
<name>A0A815VUB5_ADIRI</name>
<protein>
    <recommendedName>
        <fullName evidence="1">Single-stranded DNA binding protein Ssb-like OB fold domain-containing protein</fullName>
    </recommendedName>
</protein>
<feature type="domain" description="Single-stranded DNA binding protein Ssb-like OB fold" evidence="1">
    <location>
        <begin position="132"/>
        <end position="207"/>
    </location>
</feature>
<comment type="caution">
    <text evidence="2">The sequence shown here is derived from an EMBL/GenBank/DDBJ whole genome shotgun (WGS) entry which is preliminary data.</text>
</comment>
<reference evidence="2" key="1">
    <citation type="submission" date="2021-02" db="EMBL/GenBank/DDBJ databases">
        <authorList>
            <person name="Nowell W R."/>
        </authorList>
    </citation>
    <scope>NUCLEOTIDE SEQUENCE</scope>
</reference>
<accession>A0A815VUB5</accession>
<dbReference type="EMBL" id="CAJNOJ010000942">
    <property type="protein sequence ID" value="CAF1534934.1"/>
    <property type="molecule type" value="Genomic_DNA"/>
</dbReference>
<dbReference type="SUPFAM" id="SSF50249">
    <property type="entry name" value="Nucleic acid-binding proteins"/>
    <property type="match status" value="1"/>
</dbReference>
<dbReference type="InterPro" id="IPR012340">
    <property type="entry name" value="NA-bd_OB-fold"/>
</dbReference>
<dbReference type="OrthoDB" id="10044649at2759"/>
<dbReference type="Proteomes" id="UP000663852">
    <property type="component" value="Unassembled WGS sequence"/>
</dbReference>
<evidence type="ECO:0000313" key="3">
    <source>
        <dbReference type="Proteomes" id="UP000663852"/>
    </source>
</evidence>
<dbReference type="InterPro" id="IPR048970">
    <property type="entry name" value="OB_Ssb-like"/>
</dbReference>
<proteinExistence type="predicted"/>
<dbReference type="Gene3D" id="2.40.50.140">
    <property type="entry name" value="Nucleic acid-binding proteins"/>
    <property type="match status" value="1"/>
</dbReference>
<dbReference type="AlphaFoldDB" id="A0A815VUB5"/>
<evidence type="ECO:0000313" key="2">
    <source>
        <dbReference type="EMBL" id="CAF1534934.1"/>
    </source>
</evidence>
<dbReference type="Pfam" id="PF21473">
    <property type="entry name" value="OB_Ssb-like"/>
    <property type="match status" value="1"/>
</dbReference>
<organism evidence="2 3">
    <name type="scientific">Adineta ricciae</name>
    <name type="common">Rotifer</name>
    <dbReference type="NCBI Taxonomy" id="249248"/>
    <lineage>
        <taxon>Eukaryota</taxon>
        <taxon>Metazoa</taxon>
        <taxon>Spiralia</taxon>
        <taxon>Gnathifera</taxon>
        <taxon>Rotifera</taxon>
        <taxon>Eurotatoria</taxon>
        <taxon>Bdelloidea</taxon>
        <taxon>Adinetida</taxon>
        <taxon>Adinetidae</taxon>
        <taxon>Adineta</taxon>
    </lineage>
</organism>
<sequence length="390" mass="44347">MKRTTTCDVADTSASASLTCLNGYVIHINKIAKNSSNENHHYSFLVCLEDQSTVRVVKYLGKAPSCCLYQQLKESLKSGNGASITSLREQNGQFACTASTKILEKKLEFRPECIKTVSLSNLRGCHKAQMCTVEVKVCEIRDAVQVAIEQNEFKRIQKLKKSVVVGDSTGALELTLWENQFDQITLGTSYHIRLLKIRMFNDQISLNATSDTSFIKIDDLREVIEQIDNNLNSYKSDKGQIVFVEPLDNQYKCQGCGDTNFSENENTISCNDCRSRFLKQDTIQDDFIKIKIATYANEEYNLKVNKSLLSVLLNNSTLLGTTDTQSNNFEENLEIIIGFNVEFAYDYHIGYINALEIINQNQPKEESIHDFFFFNERFLFVYICLDQLSA</sequence>